<accession>A0A4U0TJT4</accession>
<sequence length="360" mass="38788">MMVISDPMGRLYNAARVDEKRGTSASAESTSDGTAPPATFGQKSRRHCARFWWIYVLAFIAIVLVVVLPVIYVGYPNIAQNGINHATLDITDEAILNPSPDSVDVNLTSRFITSSSYHPNLDPFNASLYLQGSDHPFLNLHIPEIKGAKNGTVVQVDQTNVAIENEDAFAEYCQKTLASKEYTVYLTGQGGLKQGSLPYTTVNYNNSLNKFTGLKVTNFTLLNTTTNTTIAGANSHGHVLMPNPSILTLALGDVHILMSVNHTQIANATLPALVLRPGNHTYAMEATTNETAVALLLQNPAYRCGVLPVDIVGEKAVYGGQRLGYYSRALREVQGLRTVFNITDTLVEAGLGGAVGGSCI</sequence>
<gene>
    <name evidence="3" type="ORF">B0A50_08454</name>
</gene>
<proteinExistence type="predicted"/>
<dbReference type="PANTHER" id="PTHR35895">
    <property type="entry name" value="CHROMOSOME 16, WHOLE GENOME SHOTGUN SEQUENCE"/>
    <property type="match status" value="1"/>
</dbReference>
<feature type="compositionally biased region" description="Polar residues" evidence="1">
    <location>
        <begin position="23"/>
        <end position="33"/>
    </location>
</feature>
<feature type="transmembrane region" description="Helical" evidence="2">
    <location>
        <begin position="52"/>
        <end position="75"/>
    </location>
</feature>
<protein>
    <submittedName>
        <fullName evidence="3">Uncharacterized protein</fullName>
    </submittedName>
</protein>
<dbReference type="PANTHER" id="PTHR35895:SF1">
    <property type="entry name" value="LIPID-BINDING SERUM GLYCOPROTEIN C-TERMINAL DOMAIN-CONTAINING PROTEIN"/>
    <property type="match status" value="1"/>
</dbReference>
<dbReference type="EMBL" id="NAJL01000086">
    <property type="protein sequence ID" value="TKA22074.1"/>
    <property type="molecule type" value="Genomic_DNA"/>
</dbReference>
<evidence type="ECO:0000313" key="3">
    <source>
        <dbReference type="EMBL" id="TKA22074.1"/>
    </source>
</evidence>
<comment type="caution">
    <text evidence="3">The sequence shown here is derived from an EMBL/GenBank/DDBJ whole genome shotgun (WGS) entry which is preliminary data.</text>
</comment>
<reference evidence="3 4" key="1">
    <citation type="submission" date="2017-03" db="EMBL/GenBank/DDBJ databases">
        <title>Genomes of endolithic fungi from Antarctica.</title>
        <authorList>
            <person name="Coleine C."/>
            <person name="Masonjones S."/>
            <person name="Stajich J.E."/>
        </authorList>
    </citation>
    <scope>NUCLEOTIDE SEQUENCE [LARGE SCALE GENOMIC DNA]</scope>
    <source>
        <strain evidence="3 4">CCFEE 6315</strain>
    </source>
</reference>
<dbReference type="InterPro" id="IPR046368">
    <property type="entry name" value="Tag1"/>
</dbReference>
<dbReference type="Proteomes" id="UP000308549">
    <property type="component" value="Unassembled WGS sequence"/>
</dbReference>
<name>A0A4U0TJT4_9PEZI</name>
<dbReference type="OrthoDB" id="10039566at2759"/>
<keyword evidence="2" id="KW-0472">Membrane</keyword>
<dbReference type="GO" id="GO:0000329">
    <property type="term" value="C:fungal-type vacuole membrane"/>
    <property type="evidence" value="ECO:0007669"/>
    <property type="project" value="InterPro"/>
</dbReference>
<dbReference type="Pfam" id="PF12505">
    <property type="entry name" value="DUF3712"/>
    <property type="match status" value="1"/>
</dbReference>
<feature type="region of interest" description="Disordered" evidence="1">
    <location>
        <begin position="22"/>
        <end position="41"/>
    </location>
</feature>
<keyword evidence="2" id="KW-1133">Transmembrane helix</keyword>
<evidence type="ECO:0000256" key="1">
    <source>
        <dbReference type="SAM" id="MobiDB-lite"/>
    </source>
</evidence>
<evidence type="ECO:0000256" key="2">
    <source>
        <dbReference type="SAM" id="Phobius"/>
    </source>
</evidence>
<keyword evidence="2" id="KW-0812">Transmembrane</keyword>
<organism evidence="3 4">
    <name type="scientific">Salinomyces thailandicus</name>
    <dbReference type="NCBI Taxonomy" id="706561"/>
    <lineage>
        <taxon>Eukaryota</taxon>
        <taxon>Fungi</taxon>
        <taxon>Dikarya</taxon>
        <taxon>Ascomycota</taxon>
        <taxon>Pezizomycotina</taxon>
        <taxon>Dothideomycetes</taxon>
        <taxon>Dothideomycetidae</taxon>
        <taxon>Mycosphaerellales</taxon>
        <taxon>Teratosphaeriaceae</taxon>
        <taxon>Salinomyces</taxon>
    </lineage>
</organism>
<dbReference type="AlphaFoldDB" id="A0A4U0TJT4"/>
<dbReference type="InterPro" id="IPR022185">
    <property type="entry name" value="DUF3712"/>
</dbReference>
<keyword evidence="4" id="KW-1185">Reference proteome</keyword>
<evidence type="ECO:0000313" key="4">
    <source>
        <dbReference type="Proteomes" id="UP000308549"/>
    </source>
</evidence>